<protein>
    <submittedName>
        <fullName evidence="2">Uncharacterized protein</fullName>
    </submittedName>
</protein>
<dbReference type="EMBL" id="ML987206">
    <property type="protein sequence ID" value="KAF2243036.1"/>
    <property type="molecule type" value="Genomic_DNA"/>
</dbReference>
<feature type="region of interest" description="Disordered" evidence="1">
    <location>
        <begin position="1"/>
        <end position="35"/>
    </location>
</feature>
<dbReference type="AlphaFoldDB" id="A0A6A6HYE1"/>
<keyword evidence="3" id="KW-1185">Reference proteome</keyword>
<evidence type="ECO:0000313" key="2">
    <source>
        <dbReference type="EMBL" id="KAF2243036.1"/>
    </source>
</evidence>
<proteinExistence type="predicted"/>
<sequence length="182" mass="20768">MTRPFDKPKSPMPPAPGTGSVGAFNSRQPDKAHGISKHQQYYGRILLRENLEPSAHFVQSVVETCNIHKTNGLDRRKSSWASLTSGGSSTLVMRVFKPARNQRTYWRGERTFVTLVHRFARQASRLELQPGSDLKQVESWFQGRMGEAPRPKLNAHKNRIMGRLLEVNKEADRLYDVEKRLA</sequence>
<evidence type="ECO:0000256" key="1">
    <source>
        <dbReference type="SAM" id="MobiDB-lite"/>
    </source>
</evidence>
<name>A0A6A6HYE1_9PLEO</name>
<dbReference type="GeneID" id="54580541"/>
<reference evidence="2" key="1">
    <citation type="journal article" date="2020" name="Stud. Mycol.">
        <title>101 Dothideomycetes genomes: a test case for predicting lifestyles and emergence of pathogens.</title>
        <authorList>
            <person name="Haridas S."/>
            <person name="Albert R."/>
            <person name="Binder M."/>
            <person name="Bloem J."/>
            <person name="Labutti K."/>
            <person name="Salamov A."/>
            <person name="Andreopoulos B."/>
            <person name="Baker S."/>
            <person name="Barry K."/>
            <person name="Bills G."/>
            <person name="Bluhm B."/>
            <person name="Cannon C."/>
            <person name="Castanera R."/>
            <person name="Culley D."/>
            <person name="Daum C."/>
            <person name="Ezra D."/>
            <person name="Gonzalez J."/>
            <person name="Henrissat B."/>
            <person name="Kuo A."/>
            <person name="Liang C."/>
            <person name="Lipzen A."/>
            <person name="Lutzoni F."/>
            <person name="Magnuson J."/>
            <person name="Mondo S."/>
            <person name="Nolan M."/>
            <person name="Ohm R."/>
            <person name="Pangilinan J."/>
            <person name="Park H.-J."/>
            <person name="Ramirez L."/>
            <person name="Alfaro M."/>
            <person name="Sun H."/>
            <person name="Tritt A."/>
            <person name="Yoshinaga Y."/>
            <person name="Zwiers L.-H."/>
            <person name="Turgeon B."/>
            <person name="Goodwin S."/>
            <person name="Spatafora J."/>
            <person name="Crous P."/>
            <person name="Grigoriev I."/>
        </authorList>
    </citation>
    <scope>NUCLEOTIDE SEQUENCE</scope>
    <source>
        <strain evidence="2">CBS 122368</strain>
    </source>
</reference>
<organism evidence="2 3">
    <name type="scientific">Trematosphaeria pertusa</name>
    <dbReference type="NCBI Taxonomy" id="390896"/>
    <lineage>
        <taxon>Eukaryota</taxon>
        <taxon>Fungi</taxon>
        <taxon>Dikarya</taxon>
        <taxon>Ascomycota</taxon>
        <taxon>Pezizomycotina</taxon>
        <taxon>Dothideomycetes</taxon>
        <taxon>Pleosporomycetidae</taxon>
        <taxon>Pleosporales</taxon>
        <taxon>Massarineae</taxon>
        <taxon>Trematosphaeriaceae</taxon>
        <taxon>Trematosphaeria</taxon>
    </lineage>
</organism>
<accession>A0A6A6HYE1</accession>
<dbReference type="Proteomes" id="UP000800094">
    <property type="component" value="Unassembled WGS sequence"/>
</dbReference>
<gene>
    <name evidence="2" type="ORF">BU26DRAFT_510239</name>
</gene>
<dbReference type="RefSeq" id="XP_033678040.1">
    <property type="nucleotide sequence ID" value="XM_033827211.1"/>
</dbReference>
<evidence type="ECO:0000313" key="3">
    <source>
        <dbReference type="Proteomes" id="UP000800094"/>
    </source>
</evidence>